<evidence type="ECO:0000313" key="1">
    <source>
        <dbReference type="EMBL" id="KAH6933788.1"/>
    </source>
</evidence>
<sequence length="419" mass="46890">MMSSDSHQEVPHVHAAGIEGEHIREARPRTLFDTDVEVKDINQAISSEDAELPSQAISQNENSIILDNVVNDEQGKATWVYVQSPASSGSPNLKRLENDVVARYVIFDTPGQIEVFTWSASGNIITETLASEFPTVVVYVMDMVRSVNPVTFMSNMLYACSILYRTKLPFIVAMNKVDVVDHQFAVQWMQDFEAFQDALQGETSHISNLSRSLSYVLDEFYANLNTVGVSAVTGKGVHEFIEALQKARHEYDTVYRPEYEQLKKKKEEASVADQRKQLERLRLDVAEGDSVPLTGIVCGGEDSVDVQPGLSDEEDSEEEHPMDDEGSSTLKDSPRQALGSTLAKVEAFAEWSCSAAKCLLRVVTKQHPQLCERLVQYPKIQGCACPHLRYGKGRRVRTPRLRTLRRAAASAAEWSNWFK</sequence>
<comment type="caution">
    <text evidence="1">The sequence shown here is derived from an EMBL/GenBank/DDBJ whole genome shotgun (WGS) entry which is preliminary data.</text>
</comment>
<evidence type="ECO:0000313" key="2">
    <source>
        <dbReference type="Proteomes" id="UP000821845"/>
    </source>
</evidence>
<proteinExistence type="predicted"/>
<organism evidence="1 2">
    <name type="scientific">Hyalomma asiaticum</name>
    <name type="common">Tick</name>
    <dbReference type="NCBI Taxonomy" id="266040"/>
    <lineage>
        <taxon>Eukaryota</taxon>
        <taxon>Metazoa</taxon>
        <taxon>Ecdysozoa</taxon>
        <taxon>Arthropoda</taxon>
        <taxon>Chelicerata</taxon>
        <taxon>Arachnida</taxon>
        <taxon>Acari</taxon>
        <taxon>Parasitiformes</taxon>
        <taxon>Ixodida</taxon>
        <taxon>Ixodoidea</taxon>
        <taxon>Ixodidae</taxon>
        <taxon>Hyalomminae</taxon>
        <taxon>Hyalomma</taxon>
    </lineage>
</organism>
<protein>
    <submittedName>
        <fullName evidence="1">Uncharacterized protein</fullName>
    </submittedName>
</protein>
<gene>
    <name evidence="1" type="ORF">HPB50_018267</name>
</gene>
<name>A0ACB7SGD8_HYAAI</name>
<keyword evidence="2" id="KW-1185">Reference proteome</keyword>
<reference evidence="1" key="1">
    <citation type="submission" date="2020-05" db="EMBL/GenBank/DDBJ databases">
        <title>Large-scale comparative analyses of tick genomes elucidate their genetic diversity and vector capacities.</title>
        <authorList>
            <person name="Jia N."/>
            <person name="Wang J."/>
            <person name="Shi W."/>
            <person name="Du L."/>
            <person name="Sun Y."/>
            <person name="Zhan W."/>
            <person name="Jiang J."/>
            <person name="Wang Q."/>
            <person name="Zhang B."/>
            <person name="Ji P."/>
            <person name="Sakyi L.B."/>
            <person name="Cui X."/>
            <person name="Yuan T."/>
            <person name="Jiang B."/>
            <person name="Yang W."/>
            <person name="Lam T.T.-Y."/>
            <person name="Chang Q."/>
            <person name="Ding S."/>
            <person name="Wang X."/>
            <person name="Zhu J."/>
            <person name="Ruan X."/>
            <person name="Zhao L."/>
            <person name="Wei J."/>
            <person name="Que T."/>
            <person name="Du C."/>
            <person name="Cheng J."/>
            <person name="Dai P."/>
            <person name="Han X."/>
            <person name="Huang E."/>
            <person name="Gao Y."/>
            <person name="Liu J."/>
            <person name="Shao H."/>
            <person name="Ye R."/>
            <person name="Li L."/>
            <person name="Wei W."/>
            <person name="Wang X."/>
            <person name="Wang C."/>
            <person name="Yang T."/>
            <person name="Huo Q."/>
            <person name="Li W."/>
            <person name="Guo W."/>
            <person name="Chen H."/>
            <person name="Zhou L."/>
            <person name="Ni X."/>
            <person name="Tian J."/>
            <person name="Zhou Y."/>
            <person name="Sheng Y."/>
            <person name="Liu T."/>
            <person name="Pan Y."/>
            <person name="Xia L."/>
            <person name="Li J."/>
            <person name="Zhao F."/>
            <person name="Cao W."/>
        </authorList>
    </citation>
    <scope>NUCLEOTIDE SEQUENCE</scope>
    <source>
        <strain evidence="1">Hyas-2018</strain>
    </source>
</reference>
<dbReference type="EMBL" id="CM023484">
    <property type="protein sequence ID" value="KAH6933788.1"/>
    <property type="molecule type" value="Genomic_DNA"/>
</dbReference>
<accession>A0ACB7SGD8</accession>
<dbReference type="Proteomes" id="UP000821845">
    <property type="component" value="Chromosome 4"/>
</dbReference>